<keyword evidence="3" id="KW-1185">Reference proteome</keyword>
<gene>
    <name evidence="2" type="ORF">EIP91_009256</name>
</gene>
<dbReference type="Proteomes" id="UP000292702">
    <property type="component" value="Unassembled WGS sequence"/>
</dbReference>
<organism evidence="2 3">
    <name type="scientific">Steccherinum ochraceum</name>
    <dbReference type="NCBI Taxonomy" id="92696"/>
    <lineage>
        <taxon>Eukaryota</taxon>
        <taxon>Fungi</taxon>
        <taxon>Dikarya</taxon>
        <taxon>Basidiomycota</taxon>
        <taxon>Agaricomycotina</taxon>
        <taxon>Agaricomycetes</taxon>
        <taxon>Polyporales</taxon>
        <taxon>Steccherinaceae</taxon>
        <taxon>Steccherinum</taxon>
    </lineage>
</organism>
<feature type="compositionally biased region" description="Low complexity" evidence="1">
    <location>
        <begin position="160"/>
        <end position="172"/>
    </location>
</feature>
<dbReference type="AlphaFoldDB" id="A0A4R0R1V6"/>
<reference evidence="2 3" key="1">
    <citation type="submission" date="2018-11" db="EMBL/GenBank/DDBJ databases">
        <title>Genome assembly of Steccherinum ochraceum LE-BIN_3174, the white-rot fungus of the Steccherinaceae family (The Residual Polyporoid clade, Polyporales, Basidiomycota).</title>
        <authorList>
            <person name="Fedorova T.V."/>
            <person name="Glazunova O.A."/>
            <person name="Landesman E.O."/>
            <person name="Moiseenko K.V."/>
            <person name="Psurtseva N.V."/>
            <person name="Savinova O.S."/>
            <person name="Shakhova N.V."/>
            <person name="Tyazhelova T.V."/>
            <person name="Vasina D.V."/>
        </authorList>
    </citation>
    <scope>NUCLEOTIDE SEQUENCE [LARGE SCALE GENOMIC DNA]</scope>
    <source>
        <strain evidence="2 3">LE-BIN_3174</strain>
    </source>
</reference>
<evidence type="ECO:0000313" key="2">
    <source>
        <dbReference type="EMBL" id="TCD60960.1"/>
    </source>
</evidence>
<comment type="caution">
    <text evidence="2">The sequence shown here is derived from an EMBL/GenBank/DDBJ whole genome shotgun (WGS) entry which is preliminary data.</text>
</comment>
<proteinExistence type="predicted"/>
<accession>A0A4R0R1V6</accession>
<sequence>MVPRLEHWQVLDGLSSPDLFHIDESTDWSVSFCSLYPFPFQHPHQRHAEYPFLQLNVHLAMRLTTAFVALVAMASTVALAAPLRAPGYAHDDSSSLTLRDVIRVKTLNELQKRGGPGSGRRFRSQGPPPPPGSEEAKERNHRYAQNVRDAKAKAEEEESAAQMKATAEKAAQLVAAREARNKHMAPAAVNAPAAPPRPVSPPPRPESPPTGQHFMTDDPEILDPIRHLRDHT</sequence>
<dbReference type="EMBL" id="RWJN01000522">
    <property type="protein sequence ID" value="TCD60960.1"/>
    <property type="molecule type" value="Genomic_DNA"/>
</dbReference>
<protein>
    <submittedName>
        <fullName evidence="2">Uncharacterized protein</fullName>
    </submittedName>
</protein>
<feature type="compositionally biased region" description="Basic and acidic residues" evidence="1">
    <location>
        <begin position="223"/>
        <end position="232"/>
    </location>
</feature>
<feature type="compositionally biased region" description="Pro residues" evidence="1">
    <location>
        <begin position="193"/>
        <end position="208"/>
    </location>
</feature>
<feature type="region of interest" description="Disordered" evidence="1">
    <location>
        <begin position="109"/>
        <end position="232"/>
    </location>
</feature>
<name>A0A4R0R1V6_9APHY</name>
<evidence type="ECO:0000256" key="1">
    <source>
        <dbReference type="SAM" id="MobiDB-lite"/>
    </source>
</evidence>
<evidence type="ECO:0000313" key="3">
    <source>
        <dbReference type="Proteomes" id="UP000292702"/>
    </source>
</evidence>